<comment type="caution">
    <text evidence="1">The sequence shown here is derived from an EMBL/GenBank/DDBJ whole genome shotgun (WGS) entry which is preliminary data.</text>
</comment>
<name>A0A317GK41_LIMRT</name>
<dbReference type="AlphaFoldDB" id="A0A317GK41"/>
<reference evidence="1 2" key="1">
    <citation type="journal article" date="2018" name="Front. Microbiol.">
        <title>Comparative Genomics of the Herbivore Gut Symbiont Lactobacillus reuteri Reveals Genetic Diversity and Lifestyle Adaptation.</title>
        <authorList>
            <person name="Zhao J."/>
        </authorList>
    </citation>
    <scope>NUCLEOTIDE SEQUENCE [LARGE SCALE GENOMIC DNA]</scope>
    <source>
        <strain evidence="1 2">LR12</strain>
    </source>
</reference>
<organism evidence="1 2">
    <name type="scientific">Limosilactobacillus reuteri</name>
    <name type="common">Lactobacillus reuteri</name>
    <dbReference type="NCBI Taxonomy" id="1598"/>
    <lineage>
        <taxon>Bacteria</taxon>
        <taxon>Bacillati</taxon>
        <taxon>Bacillota</taxon>
        <taxon>Bacilli</taxon>
        <taxon>Lactobacillales</taxon>
        <taxon>Lactobacillaceae</taxon>
        <taxon>Limosilactobacillus</taxon>
    </lineage>
</organism>
<accession>A0A317GK41</accession>
<evidence type="ECO:0000313" key="2">
    <source>
        <dbReference type="Proteomes" id="UP000245866"/>
    </source>
</evidence>
<dbReference type="Proteomes" id="UP000245866">
    <property type="component" value="Unassembled WGS sequence"/>
</dbReference>
<protein>
    <submittedName>
        <fullName evidence="1">Uncharacterized protein</fullName>
    </submittedName>
</protein>
<proteinExistence type="predicted"/>
<gene>
    <name evidence="1" type="ORF">DKZ23_00040</name>
</gene>
<sequence length="75" mass="9074">MQTDEEYVTIRIDMGEKVIEFYEDCYSILYRCQNGGGYEKVDFDFYTEFETNLFDISRREIEEWVSEQVLGSLTW</sequence>
<evidence type="ECO:0000313" key="1">
    <source>
        <dbReference type="EMBL" id="PWT49640.1"/>
    </source>
</evidence>
<dbReference type="EMBL" id="QGHS01000001">
    <property type="protein sequence ID" value="PWT49640.1"/>
    <property type="molecule type" value="Genomic_DNA"/>
</dbReference>